<accession>A0A6L5X3U7</accession>
<dbReference type="Gene3D" id="1.10.10.2910">
    <property type="match status" value="1"/>
</dbReference>
<organism evidence="3 4">
    <name type="scientific">Porcincola intestinalis</name>
    <dbReference type="NCBI Taxonomy" id="2606632"/>
    <lineage>
        <taxon>Bacteria</taxon>
        <taxon>Bacillati</taxon>
        <taxon>Bacillota</taxon>
        <taxon>Clostridia</taxon>
        <taxon>Lachnospirales</taxon>
        <taxon>Lachnospiraceae</taxon>
        <taxon>Porcincola</taxon>
    </lineage>
</organism>
<proteinExistence type="predicted"/>
<dbReference type="InterPro" id="IPR010359">
    <property type="entry name" value="IrrE_HExxH"/>
</dbReference>
<evidence type="ECO:0000313" key="3">
    <source>
        <dbReference type="EMBL" id="MSS14870.1"/>
    </source>
</evidence>
<protein>
    <submittedName>
        <fullName evidence="3">ImmA/IrrE family metallo-endopeptidase</fullName>
    </submittedName>
</protein>
<name>A0A6L5X3U7_9FIRM</name>
<comment type="caution">
    <text evidence="3">The sequence shown here is derived from an EMBL/GenBank/DDBJ whole genome shotgun (WGS) entry which is preliminary data.</text>
</comment>
<evidence type="ECO:0000259" key="2">
    <source>
        <dbReference type="Pfam" id="PF06114"/>
    </source>
</evidence>
<evidence type="ECO:0000313" key="4">
    <source>
        <dbReference type="Proteomes" id="UP000481852"/>
    </source>
</evidence>
<feature type="compositionally biased region" description="Basic residues" evidence="1">
    <location>
        <begin position="1"/>
        <end position="15"/>
    </location>
</feature>
<dbReference type="AlphaFoldDB" id="A0A6L5X3U7"/>
<dbReference type="Proteomes" id="UP000481852">
    <property type="component" value="Unassembled WGS sequence"/>
</dbReference>
<dbReference type="EMBL" id="VULZ01000006">
    <property type="protein sequence ID" value="MSS14870.1"/>
    <property type="molecule type" value="Genomic_DNA"/>
</dbReference>
<gene>
    <name evidence="3" type="ORF">FYJ35_07395</name>
</gene>
<feature type="region of interest" description="Disordered" evidence="1">
    <location>
        <begin position="1"/>
        <end position="20"/>
    </location>
</feature>
<keyword evidence="4" id="KW-1185">Reference proteome</keyword>
<evidence type="ECO:0000256" key="1">
    <source>
        <dbReference type="SAM" id="MobiDB-lite"/>
    </source>
</evidence>
<sequence length="209" mass="23987">MQRTRRMMASKHGKKPTLDSPEQLVLWAGTRDPFKIAEKLEIPVIHKNHPESGLPGLTCLMSSRPAIFINDAYFDNLMRKNPHYTEEIMNDDMAQVAAHELGHACLHRKELKTAPIREYQIFDVHTTMEAEANEFAAGIRIDKEKLLSLLNSDYTLLQVAAAMHVNVNLLIYRIEMLRKERHSFHELPYLPKNNFMGHIVGSGSSEWNV</sequence>
<feature type="domain" description="IrrE N-terminal-like" evidence="2">
    <location>
        <begin position="93"/>
        <end position="174"/>
    </location>
</feature>
<dbReference type="Pfam" id="PF06114">
    <property type="entry name" value="Peptidase_M78"/>
    <property type="match status" value="1"/>
</dbReference>
<reference evidence="3 4" key="1">
    <citation type="submission" date="2019-08" db="EMBL/GenBank/DDBJ databases">
        <title>In-depth cultivation of the pig gut microbiome towards novel bacterial diversity and tailored functional studies.</title>
        <authorList>
            <person name="Wylensek D."/>
            <person name="Hitch T.C.A."/>
            <person name="Clavel T."/>
        </authorList>
    </citation>
    <scope>NUCLEOTIDE SEQUENCE [LARGE SCALE GENOMIC DNA]</scope>
    <source>
        <strain evidence="3 4">Oil+RF-744-WCA-WT-11</strain>
    </source>
</reference>